<dbReference type="SFLD" id="SFLDS00029">
    <property type="entry name" value="Radical_SAM"/>
    <property type="match status" value="1"/>
</dbReference>
<dbReference type="EMBL" id="ATBP01000706">
    <property type="protein sequence ID" value="ETR69211.1"/>
    <property type="molecule type" value="Genomic_DNA"/>
</dbReference>
<keyword evidence="10 13" id="KW-0408">Iron</keyword>
<evidence type="ECO:0000256" key="2">
    <source>
        <dbReference type="ARBA" id="ARBA00010765"/>
    </source>
</evidence>
<evidence type="ECO:0000256" key="6">
    <source>
        <dbReference type="ARBA" id="ARBA00022691"/>
    </source>
</evidence>
<keyword evidence="5 13" id="KW-0808">Transferase</keyword>
<dbReference type="SMART" id="SM00876">
    <property type="entry name" value="BATS"/>
    <property type="match status" value="1"/>
</dbReference>
<dbReference type="NCBIfam" id="TIGR00433">
    <property type="entry name" value="bioB"/>
    <property type="match status" value="1"/>
</dbReference>
<proteinExistence type="inferred from homology"/>
<keyword evidence="7 13" id="KW-0001">2Fe-2S</keyword>
<dbReference type="PANTHER" id="PTHR22976">
    <property type="entry name" value="BIOTIN SYNTHASE"/>
    <property type="match status" value="1"/>
</dbReference>
<feature type="binding site" evidence="13 14">
    <location>
        <position position="55"/>
    </location>
    <ligand>
        <name>[4Fe-4S] cluster</name>
        <dbReference type="ChEBI" id="CHEBI:49883"/>
        <note>4Fe-4S-S-AdoMet</note>
    </ligand>
</feature>
<dbReference type="AlphaFoldDB" id="A0A1V1P329"/>
<evidence type="ECO:0000256" key="5">
    <source>
        <dbReference type="ARBA" id="ARBA00022679"/>
    </source>
</evidence>
<comment type="cofactor">
    <cofactor evidence="13 14">
        <name>[4Fe-4S] cluster</name>
        <dbReference type="ChEBI" id="CHEBI:49883"/>
    </cofactor>
    <text evidence="13 14">Binds 1 [4Fe-4S] cluster. The cluster is coordinated with 3 cysteines and an exchangeable S-adenosyl-L-methionine.</text>
</comment>
<dbReference type="InterPro" id="IPR002684">
    <property type="entry name" value="Biotin_synth/BioAB"/>
</dbReference>
<dbReference type="GO" id="GO:0005506">
    <property type="term" value="F:iron ion binding"/>
    <property type="evidence" value="ECO:0007669"/>
    <property type="project" value="UniProtKB-UniRule"/>
</dbReference>
<evidence type="ECO:0000256" key="7">
    <source>
        <dbReference type="ARBA" id="ARBA00022714"/>
    </source>
</evidence>
<organism evidence="16 17">
    <name type="scientific">Candidatus Magnetoglobus multicellularis str. Araruama</name>
    <dbReference type="NCBI Taxonomy" id="890399"/>
    <lineage>
        <taxon>Bacteria</taxon>
        <taxon>Pseudomonadati</taxon>
        <taxon>Thermodesulfobacteriota</taxon>
        <taxon>Desulfobacteria</taxon>
        <taxon>Desulfobacterales</taxon>
        <taxon>Desulfobacteraceae</taxon>
        <taxon>Candidatus Magnetoglobus</taxon>
    </lineage>
</organism>
<evidence type="ECO:0000256" key="8">
    <source>
        <dbReference type="ARBA" id="ARBA00022723"/>
    </source>
</evidence>
<dbReference type="Proteomes" id="UP000189670">
    <property type="component" value="Unassembled WGS sequence"/>
</dbReference>
<dbReference type="UniPathway" id="UPA00078">
    <property type="reaction ID" value="UER00162"/>
</dbReference>
<evidence type="ECO:0000256" key="4">
    <source>
        <dbReference type="ARBA" id="ARBA00022485"/>
    </source>
</evidence>
<dbReference type="InterPro" id="IPR006638">
    <property type="entry name" value="Elp3/MiaA/NifB-like_rSAM"/>
</dbReference>
<evidence type="ECO:0000313" key="17">
    <source>
        <dbReference type="Proteomes" id="UP000189670"/>
    </source>
</evidence>
<evidence type="ECO:0000313" key="16">
    <source>
        <dbReference type="EMBL" id="ETR69211.1"/>
    </source>
</evidence>
<feature type="binding site" evidence="13 14">
    <location>
        <position position="127"/>
    </location>
    <ligand>
        <name>[2Fe-2S] cluster</name>
        <dbReference type="ChEBI" id="CHEBI:190135"/>
    </ligand>
</feature>
<dbReference type="SFLD" id="SFLDG01278">
    <property type="entry name" value="biotin_synthase_like"/>
    <property type="match status" value="1"/>
</dbReference>
<comment type="pathway">
    <text evidence="1 13">Cofactor biosynthesis; biotin biosynthesis; biotin from 7,8-diaminononanoate: step 2/2.</text>
</comment>
<dbReference type="Pfam" id="PF04055">
    <property type="entry name" value="Radical_SAM"/>
    <property type="match status" value="1"/>
</dbReference>
<dbReference type="GO" id="GO:0004076">
    <property type="term" value="F:biotin synthase activity"/>
    <property type="evidence" value="ECO:0007669"/>
    <property type="project" value="UniProtKB-UniRule"/>
</dbReference>
<dbReference type="InterPro" id="IPR013785">
    <property type="entry name" value="Aldolase_TIM"/>
</dbReference>
<evidence type="ECO:0000256" key="3">
    <source>
        <dbReference type="ARBA" id="ARBA00012236"/>
    </source>
</evidence>
<comment type="cofactor">
    <cofactor evidence="14">
        <name>[2Fe-2S] cluster</name>
        <dbReference type="ChEBI" id="CHEBI:190135"/>
    </cofactor>
    <text evidence="14">Binds 1 [2Fe-2S] cluster. The cluster is coordinated with 3 cysteines and 1 arginine.</text>
</comment>
<name>A0A1V1P329_9BACT</name>
<dbReference type="GO" id="GO:0051539">
    <property type="term" value="F:4 iron, 4 sulfur cluster binding"/>
    <property type="evidence" value="ECO:0007669"/>
    <property type="project" value="UniProtKB-KW"/>
</dbReference>
<dbReference type="SUPFAM" id="SSF102114">
    <property type="entry name" value="Radical SAM enzymes"/>
    <property type="match status" value="1"/>
</dbReference>
<comment type="caution">
    <text evidence="13">Lacks conserved residue(s) required for the propagation of feature annotation.</text>
</comment>
<comment type="similarity">
    <text evidence="2 13">Belongs to the radical SAM superfamily. Biotin synthase family.</text>
</comment>
<evidence type="ECO:0000256" key="14">
    <source>
        <dbReference type="PIRSR" id="PIRSR001619-1"/>
    </source>
</evidence>
<comment type="cofactor">
    <cofactor evidence="13">
        <name>[2Fe-2S] cluster</name>
        <dbReference type="ChEBI" id="CHEBI:190135"/>
    </cofactor>
    <text evidence="13">Binds 1 [2Fe-2S] cluster. The cluster is coordinated with 3 cysteines and 1 arginine.</text>
</comment>
<feature type="domain" description="Radical SAM core" evidence="15">
    <location>
        <begin position="33"/>
        <end position="262"/>
    </location>
</feature>
<dbReference type="InterPro" id="IPR007197">
    <property type="entry name" value="rSAM"/>
</dbReference>
<keyword evidence="11 13" id="KW-0411">Iron-sulfur</keyword>
<feature type="binding site" evidence="13 14">
    <location>
        <position position="187"/>
    </location>
    <ligand>
        <name>[2Fe-2S] cluster</name>
        <dbReference type="ChEBI" id="CHEBI:190135"/>
    </ligand>
</feature>
<gene>
    <name evidence="13" type="primary">bioB</name>
    <name evidence="16" type="ORF">OMM_04079</name>
</gene>
<dbReference type="Gene3D" id="3.20.20.70">
    <property type="entry name" value="Aldolase class I"/>
    <property type="match status" value="1"/>
</dbReference>
<evidence type="ECO:0000256" key="1">
    <source>
        <dbReference type="ARBA" id="ARBA00004942"/>
    </source>
</evidence>
<evidence type="ECO:0000256" key="11">
    <source>
        <dbReference type="ARBA" id="ARBA00023014"/>
    </source>
</evidence>
<sequence length="309" mass="34241">MNQSNITFEEAMALSKLPDESLLKRANDLRNKTKQNKVFTCGIINAKSGFCSQDCAFCAQSTHHATDVQTYPLFETQKIIEKALTFADSGATHFSIVTSGFRLNSQEMATVCRAVDAIKHNTHLILCTSLGTLSLEMAHQLKQCGVTNYHHNLETSRSFFDNICTTHDYDDDIETLHIAKAAGLRVCCGGIMGLGESWKQRIELAFLLKELRVEAIPINFLNPIPGTKLEKQPLLSPLTALKCIALYRLISPEADIVVCGGREVTLQEHQRRLFFAGANGLMIGNYLTTPGQKIDADLSMIKELGLHIQ</sequence>
<dbReference type="GO" id="GO:0051537">
    <property type="term" value="F:2 iron, 2 sulfur cluster binding"/>
    <property type="evidence" value="ECO:0007669"/>
    <property type="project" value="UniProtKB-KW"/>
</dbReference>
<evidence type="ECO:0000259" key="15">
    <source>
        <dbReference type="PROSITE" id="PS51918"/>
    </source>
</evidence>
<evidence type="ECO:0000256" key="10">
    <source>
        <dbReference type="ARBA" id="ARBA00023004"/>
    </source>
</evidence>
<dbReference type="GO" id="GO:0009102">
    <property type="term" value="P:biotin biosynthetic process"/>
    <property type="evidence" value="ECO:0007669"/>
    <property type="project" value="UniProtKB-UniRule"/>
</dbReference>
<dbReference type="Pfam" id="PF06968">
    <property type="entry name" value="BATS"/>
    <property type="match status" value="1"/>
</dbReference>
<feature type="binding site" evidence="13 14">
    <location>
        <position position="58"/>
    </location>
    <ligand>
        <name>[4Fe-4S] cluster</name>
        <dbReference type="ChEBI" id="CHEBI:49883"/>
        <note>4Fe-4S-S-AdoMet</note>
    </ligand>
</feature>
<comment type="function">
    <text evidence="13">Catalyzes the conversion of dethiobiotin (DTB) to biotin by the insertion of a sulfur atom into dethiobiotin via a radical-based mechanism.</text>
</comment>
<dbReference type="InterPro" id="IPR010722">
    <property type="entry name" value="BATS_dom"/>
</dbReference>
<dbReference type="SFLD" id="SFLDG01060">
    <property type="entry name" value="BATS_domain_containing"/>
    <property type="match status" value="1"/>
</dbReference>
<feature type="binding site" evidence="13 14">
    <location>
        <position position="51"/>
    </location>
    <ligand>
        <name>[4Fe-4S] cluster</name>
        <dbReference type="ChEBI" id="CHEBI:49883"/>
        <note>4Fe-4S-S-AdoMet</note>
    </ligand>
</feature>
<reference evidence="17" key="1">
    <citation type="submission" date="2012-11" db="EMBL/GenBank/DDBJ databases">
        <authorList>
            <person name="Lucero-Rivera Y.E."/>
            <person name="Tovar-Ramirez D."/>
        </authorList>
    </citation>
    <scope>NUCLEOTIDE SEQUENCE [LARGE SCALE GENOMIC DNA]</scope>
    <source>
        <strain evidence="17">Araruama</strain>
    </source>
</reference>
<comment type="catalytic activity">
    <reaction evidence="12 13">
        <text>(4R,5S)-dethiobiotin + (sulfur carrier)-SH + 2 reduced [2Fe-2S]-[ferredoxin] + 2 S-adenosyl-L-methionine = (sulfur carrier)-H + biotin + 2 5'-deoxyadenosine + 2 L-methionine + 2 oxidized [2Fe-2S]-[ferredoxin]</text>
        <dbReference type="Rhea" id="RHEA:22060"/>
        <dbReference type="Rhea" id="RHEA-COMP:10000"/>
        <dbReference type="Rhea" id="RHEA-COMP:10001"/>
        <dbReference type="Rhea" id="RHEA-COMP:14737"/>
        <dbReference type="Rhea" id="RHEA-COMP:14739"/>
        <dbReference type="ChEBI" id="CHEBI:17319"/>
        <dbReference type="ChEBI" id="CHEBI:29917"/>
        <dbReference type="ChEBI" id="CHEBI:33737"/>
        <dbReference type="ChEBI" id="CHEBI:33738"/>
        <dbReference type="ChEBI" id="CHEBI:57586"/>
        <dbReference type="ChEBI" id="CHEBI:57844"/>
        <dbReference type="ChEBI" id="CHEBI:59789"/>
        <dbReference type="ChEBI" id="CHEBI:64428"/>
        <dbReference type="ChEBI" id="CHEBI:149473"/>
        <dbReference type="EC" id="2.8.1.6"/>
    </reaction>
</comment>
<keyword evidence="6 13" id="KW-0949">S-adenosyl-L-methionine</keyword>
<dbReference type="PIRSF" id="PIRSF001619">
    <property type="entry name" value="Biotin_synth"/>
    <property type="match status" value="1"/>
</dbReference>
<dbReference type="EC" id="2.8.1.6" evidence="3 13"/>
<dbReference type="SMART" id="SM00729">
    <property type="entry name" value="Elp3"/>
    <property type="match status" value="1"/>
</dbReference>
<dbReference type="InterPro" id="IPR058240">
    <property type="entry name" value="rSAM_sf"/>
</dbReference>
<evidence type="ECO:0000256" key="13">
    <source>
        <dbReference type="HAMAP-Rule" id="MF_01694"/>
    </source>
</evidence>
<feature type="binding site" evidence="13 14">
    <location>
        <position position="95"/>
    </location>
    <ligand>
        <name>[2Fe-2S] cluster</name>
        <dbReference type="ChEBI" id="CHEBI:190135"/>
    </ligand>
</feature>
<comment type="caution">
    <text evidence="16">The sequence shown here is derived from an EMBL/GenBank/DDBJ whole genome shotgun (WGS) entry which is preliminary data.</text>
</comment>
<keyword evidence="8 13" id="KW-0479">Metal-binding</keyword>
<accession>A0A1V1P329</accession>
<keyword evidence="4 13" id="KW-0004">4Fe-4S</keyword>
<dbReference type="HAMAP" id="MF_01694">
    <property type="entry name" value="BioB"/>
    <property type="match status" value="1"/>
</dbReference>
<comment type="subunit">
    <text evidence="13">Homodimer.</text>
</comment>
<dbReference type="PANTHER" id="PTHR22976:SF2">
    <property type="entry name" value="BIOTIN SYNTHASE, MITOCHONDRIAL"/>
    <property type="match status" value="1"/>
</dbReference>
<dbReference type="InterPro" id="IPR024177">
    <property type="entry name" value="Biotin_synthase"/>
</dbReference>
<evidence type="ECO:0000256" key="9">
    <source>
        <dbReference type="ARBA" id="ARBA00022756"/>
    </source>
</evidence>
<protein>
    <recommendedName>
        <fullName evidence="3 13">Biotin synthase</fullName>
        <ecNumber evidence="3 13">2.8.1.6</ecNumber>
    </recommendedName>
</protein>
<evidence type="ECO:0000256" key="12">
    <source>
        <dbReference type="ARBA" id="ARBA00051157"/>
    </source>
</evidence>
<keyword evidence="9 13" id="KW-0093">Biotin biosynthesis</keyword>
<dbReference type="CDD" id="cd01335">
    <property type="entry name" value="Radical_SAM"/>
    <property type="match status" value="1"/>
</dbReference>
<dbReference type="PROSITE" id="PS51918">
    <property type="entry name" value="RADICAL_SAM"/>
    <property type="match status" value="1"/>
</dbReference>